<dbReference type="Proteomes" id="UP000799324">
    <property type="component" value="Unassembled WGS sequence"/>
</dbReference>
<evidence type="ECO:0000313" key="1">
    <source>
        <dbReference type="EMBL" id="KAF2647595.1"/>
    </source>
</evidence>
<sequence>MKIIVTQQFHTAFTGVPGPADGENTQPSTTILRRKTEAHHVDKRVFHKQIHGQKVEKTVTFGDLNSFSASRRHFNEDYQFASNNCQDYQEQVRSELLGLPVHRSWRTAITRNAVRVVGSSQTCTNSSDRSERSFNAASGFLVNPSASDRSYGICLGSTSLHSAGFSSHTTSSQSNVFPSPLRNQALGLDDVLDGSLPFLFACEQEKKTPYPTNRRNLISPQTTIIFHIIQCILATSIICRSQSSRGSSILRIP</sequence>
<reference evidence="1" key="1">
    <citation type="journal article" date="2020" name="Stud. Mycol.">
        <title>101 Dothideomycetes genomes: a test case for predicting lifestyles and emergence of pathogens.</title>
        <authorList>
            <person name="Haridas S."/>
            <person name="Albert R."/>
            <person name="Binder M."/>
            <person name="Bloem J."/>
            <person name="Labutti K."/>
            <person name="Salamov A."/>
            <person name="Andreopoulos B."/>
            <person name="Baker S."/>
            <person name="Barry K."/>
            <person name="Bills G."/>
            <person name="Bluhm B."/>
            <person name="Cannon C."/>
            <person name="Castanera R."/>
            <person name="Culley D."/>
            <person name="Daum C."/>
            <person name="Ezra D."/>
            <person name="Gonzalez J."/>
            <person name="Henrissat B."/>
            <person name="Kuo A."/>
            <person name="Liang C."/>
            <person name="Lipzen A."/>
            <person name="Lutzoni F."/>
            <person name="Magnuson J."/>
            <person name="Mondo S."/>
            <person name="Nolan M."/>
            <person name="Ohm R."/>
            <person name="Pangilinan J."/>
            <person name="Park H.-J."/>
            <person name="Ramirez L."/>
            <person name="Alfaro M."/>
            <person name="Sun H."/>
            <person name="Tritt A."/>
            <person name="Yoshinaga Y."/>
            <person name="Zwiers L.-H."/>
            <person name="Turgeon B."/>
            <person name="Goodwin S."/>
            <person name="Spatafora J."/>
            <person name="Crous P."/>
            <person name="Grigoriev I."/>
        </authorList>
    </citation>
    <scope>NUCLEOTIDE SEQUENCE</scope>
    <source>
        <strain evidence="1">CBS 122681</strain>
    </source>
</reference>
<dbReference type="EMBL" id="MU004602">
    <property type="protein sequence ID" value="KAF2647595.1"/>
    <property type="molecule type" value="Genomic_DNA"/>
</dbReference>
<keyword evidence="2" id="KW-1185">Reference proteome</keyword>
<dbReference type="OrthoDB" id="10426726at2759"/>
<proteinExistence type="predicted"/>
<evidence type="ECO:0000313" key="2">
    <source>
        <dbReference type="Proteomes" id="UP000799324"/>
    </source>
</evidence>
<accession>A0A6A6SIA3</accession>
<organism evidence="1 2">
    <name type="scientific">Lophiostoma macrostomum CBS 122681</name>
    <dbReference type="NCBI Taxonomy" id="1314788"/>
    <lineage>
        <taxon>Eukaryota</taxon>
        <taxon>Fungi</taxon>
        <taxon>Dikarya</taxon>
        <taxon>Ascomycota</taxon>
        <taxon>Pezizomycotina</taxon>
        <taxon>Dothideomycetes</taxon>
        <taxon>Pleosporomycetidae</taxon>
        <taxon>Pleosporales</taxon>
        <taxon>Lophiostomataceae</taxon>
        <taxon>Lophiostoma</taxon>
    </lineage>
</organism>
<dbReference type="AlphaFoldDB" id="A0A6A6SIA3"/>
<protein>
    <submittedName>
        <fullName evidence="1">Uncharacterized protein</fullName>
    </submittedName>
</protein>
<name>A0A6A6SIA3_9PLEO</name>
<gene>
    <name evidence="1" type="ORF">K491DRAFT_298453</name>
</gene>